<dbReference type="InterPro" id="IPR012677">
    <property type="entry name" value="Nucleotide-bd_a/b_plait_sf"/>
</dbReference>
<dbReference type="Gene3D" id="1.10.10.60">
    <property type="entry name" value="Homeodomain-like"/>
    <property type="match status" value="1"/>
</dbReference>
<feature type="compositionally biased region" description="Low complexity" evidence="5">
    <location>
        <begin position="417"/>
        <end position="432"/>
    </location>
</feature>
<dbReference type="GO" id="GO:0003729">
    <property type="term" value="F:mRNA binding"/>
    <property type="evidence" value="ECO:0007669"/>
    <property type="project" value="TreeGrafter"/>
</dbReference>
<dbReference type="InterPro" id="IPR000504">
    <property type="entry name" value="RRM_dom"/>
</dbReference>
<dbReference type="SUPFAM" id="SSF46689">
    <property type="entry name" value="Homeodomain-like"/>
    <property type="match status" value="1"/>
</dbReference>
<evidence type="ECO:0000256" key="3">
    <source>
        <dbReference type="ARBA" id="ARBA00022884"/>
    </source>
</evidence>
<keyword evidence="6" id="KW-0812">Transmembrane</keyword>
<dbReference type="InterPro" id="IPR009057">
    <property type="entry name" value="Homeodomain-like_sf"/>
</dbReference>
<evidence type="ECO:0000313" key="9">
    <source>
        <dbReference type="EMBL" id="TGZ55910.1"/>
    </source>
</evidence>
<feature type="compositionally biased region" description="Low complexity" evidence="5">
    <location>
        <begin position="441"/>
        <end position="451"/>
    </location>
</feature>
<dbReference type="AlphaFoldDB" id="A0A4S2L0D1"/>
<feature type="compositionally biased region" description="Gly residues" evidence="5">
    <location>
        <begin position="381"/>
        <end position="391"/>
    </location>
</feature>
<dbReference type="Pfam" id="PF00076">
    <property type="entry name" value="RRM_1"/>
    <property type="match status" value="2"/>
</dbReference>
<feature type="region of interest" description="Disordered" evidence="5">
    <location>
        <begin position="381"/>
        <end position="465"/>
    </location>
</feature>
<feature type="region of interest" description="Disordered" evidence="5">
    <location>
        <begin position="304"/>
        <end position="350"/>
    </location>
</feature>
<sequence>MKLFDILKAAVAKYGKHQWGRVATLLPGHNAMMCEARWHQLQLLEQAQKEEEARPDPKDMDQDVKTEMDDDEKGKLFVGGLSWETTQENLQRYFGRYGEVIDCVVMKNSESGRSRGFGFVTFSDPANVSLVLQNGPHQLDGRTIDPKPCNPRTLQKPKRSGGFPKVFLGGLPSNVTETDLRSYFTRFGKVMEVVIMYDQEKKKSRGFGFLSFEDEEAVDRCVAEHFVNLNGKQVEIKRAEPRDSSSKMNDSHQGQWGPPQQGGPPMGMAGNMGPMGGPNGQMGGPMMGGPMGPPGNMMQQYQGWGTNPPTGGYAGYSTQYNAQGWGAPPGPPQQQQIPPPPPHQWGASSYNVQPTAATQGYGSYGGPAAAASGGYGPTAGTGGAAGGGPGGSWSSWNMPQNGPPPGTQPPPQPPQPNSSQPNSNSNPSGPQGDMYSRQNTGSGAPGSSSSSTKTPDYTGYSAYSNYPDTSYPQRSYQGGENSQGAQWQRTCVWPNSFENRVDQLMQLSRSFGQSHAPDMDRRRAFLLRQEPTTTAVPVGPKGVTQDPRRAPTIIILIAARRNKTESRSRLWFRDHLLPLFVANVYTFVCILTIEIFFYYVVLINVIKLCKLNVIEKKLFAFCLKIYYIIKYINIANYDYLILYKCYIRIYFNLTNLIIKLLKVIKESLFNTYHEIIEI</sequence>
<evidence type="ECO:0000256" key="6">
    <source>
        <dbReference type="SAM" id="Phobius"/>
    </source>
</evidence>
<dbReference type="SUPFAM" id="SSF54928">
    <property type="entry name" value="RNA-binding domain, RBD"/>
    <property type="match status" value="2"/>
</dbReference>
<evidence type="ECO:0000259" key="8">
    <source>
        <dbReference type="PROSITE" id="PS51294"/>
    </source>
</evidence>
<dbReference type="Pfam" id="PF00249">
    <property type="entry name" value="Myb_DNA-binding"/>
    <property type="match status" value="1"/>
</dbReference>
<feature type="domain" description="HTH myb-type" evidence="8">
    <location>
        <begin position="1"/>
        <end position="46"/>
    </location>
</feature>
<keyword evidence="2" id="KW-0677">Repeat</keyword>
<dbReference type="PROSITE" id="PS50102">
    <property type="entry name" value="RRM"/>
    <property type="match status" value="2"/>
</dbReference>
<feature type="domain" description="RRM" evidence="7">
    <location>
        <begin position="74"/>
        <end position="155"/>
    </location>
</feature>
<dbReference type="SMART" id="SM00360">
    <property type="entry name" value="RRM"/>
    <property type="match status" value="2"/>
</dbReference>
<dbReference type="GO" id="GO:0006417">
    <property type="term" value="P:regulation of translation"/>
    <property type="evidence" value="ECO:0007669"/>
    <property type="project" value="TreeGrafter"/>
</dbReference>
<keyword evidence="6" id="KW-0472">Membrane</keyword>
<feature type="transmembrane region" description="Helical" evidence="6">
    <location>
        <begin position="584"/>
        <end position="606"/>
    </location>
</feature>
<feature type="compositionally biased region" description="Pro residues" evidence="5">
    <location>
        <begin position="328"/>
        <end position="343"/>
    </location>
</feature>
<feature type="transmembrane region" description="Helical" evidence="6">
    <location>
        <begin position="618"/>
        <end position="635"/>
    </location>
</feature>
<dbReference type="CDD" id="cd00167">
    <property type="entry name" value="SANT"/>
    <property type="match status" value="1"/>
</dbReference>
<dbReference type="InterPro" id="IPR034131">
    <property type="entry name" value="DAZAP1_RRM2"/>
</dbReference>
<dbReference type="CDD" id="cd12327">
    <property type="entry name" value="RRM2_DAZAP1"/>
    <property type="match status" value="1"/>
</dbReference>
<evidence type="ECO:0000256" key="5">
    <source>
        <dbReference type="SAM" id="MobiDB-lite"/>
    </source>
</evidence>
<dbReference type="CDD" id="cd12325">
    <property type="entry name" value="RRM1_hnRNPA_hnRNPD_like"/>
    <property type="match status" value="1"/>
</dbReference>
<keyword evidence="10" id="KW-1185">Reference proteome</keyword>
<feature type="domain" description="RRM" evidence="7">
    <location>
        <begin position="164"/>
        <end position="241"/>
    </location>
</feature>
<feature type="region of interest" description="Disordered" evidence="5">
    <location>
        <begin position="237"/>
        <end position="277"/>
    </location>
</feature>
<keyword evidence="6" id="KW-1133">Transmembrane helix</keyword>
<evidence type="ECO:0000256" key="1">
    <source>
        <dbReference type="ARBA" id="ARBA00004123"/>
    </source>
</evidence>
<keyword evidence="3 4" id="KW-0694">RNA-binding</keyword>
<name>A0A4S2L0D1_9HYME</name>
<dbReference type="FunFam" id="3.30.70.330:FF:000427">
    <property type="entry name" value="Heterogeneous nuclear ribonucleoprotein 27C"/>
    <property type="match status" value="1"/>
</dbReference>
<dbReference type="Gene3D" id="3.30.70.330">
    <property type="match status" value="2"/>
</dbReference>
<dbReference type="GO" id="GO:0005634">
    <property type="term" value="C:nucleus"/>
    <property type="evidence" value="ECO:0007669"/>
    <property type="project" value="UniProtKB-SubCell"/>
</dbReference>
<evidence type="ECO:0000313" key="10">
    <source>
        <dbReference type="Proteomes" id="UP000310200"/>
    </source>
</evidence>
<evidence type="ECO:0000256" key="4">
    <source>
        <dbReference type="PROSITE-ProRule" id="PRU00176"/>
    </source>
</evidence>
<proteinExistence type="predicted"/>
<dbReference type="STRING" id="300112.A0A4S2L0D1"/>
<feature type="compositionally biased region" description="Pro residues" evidence="5">
    <location>
        <begin position="401"/>
        <end position="416"/>
    </location>
</feature>
<dbReference type="FunFam" id="3.30.70.330:FF:000351">
    <property type="entry name" value="Heterogeneous nuclear ribonucleoprotein 27C"/>
    <property type="match status" value="1"/>
</dbReference>
<comment type="subcellular location">
    <subcellularLocation>
        <location evidence="1">Nucleus</location>
    </subcellularLocation>
</comment>
<dbReference type="PROSITE" id="PS51294">
    <property type="entry name" value="HTH_MYB"/>
    <property type="match status" value="1"/>
</dbReference>
<accession>A0A4S2L0D1</accession>
<feature type="region of interest" description="Disordered" evidence="5">
    <location>
        <begin position="48"/>
        <end position="69"/>
    </location>
</feature>
<dbReference type="EMBL" id="QBLH01000387">
    <property type="protein sequence ID" value="TGZ55910.1"/>
    <property type="molecule type" value="Genomic_DNA"/>
</dbReference>
<dbReference type="InterPro" id="IPR001005">
    <property type="entry name" value="SANT/Myb"/>
</dbReference>
<evidence type="ECO:0000259" key="7">
    <source>
        <dbReference type="PROSITE" id="PS50102"/>
    </source>
</evidence>
<protein>
    <submittedName>
        <fullName evidence="9">Uncharacterized protein</fullName>
    </submittedName>
</protein>
<evidence type="ECO:0000256" key="2">
    <source>
        <dbReference type="ARBA" id="ARBA00022737"/>
    </source>
</evidence>
<dbReference type="PANTHER" id="PTHR48032">
    <property type="entry name" value="RNA-BINDING PROTEIN MUSASHI HOMOLOG RBP6"/>
    <property type="match status" value="1"/>
</dbReference>
<gene>
    <name evidence="9" type="ORF">DBV15_06057</name>
</gene>
<reference evidence="9 10" key="1">
    <citation type="journal article" date="2019" name="Philos. Trans. R. Soc. Lond., B, Biol. Sci.">
        <title>Ant behaviour and brain gene expression of defending hosts depend on the ecological success of the intruding social parasite.</title>
        <authorList>
            <person name="Kaur R."/>
            <person name="Stoldt M."/>
            <person name="Jongepier E."/>
            <person name="Feldmeyer B."/>
            <person name="Menzel F."/>
            <person name="Bornberg-Bauer E."/>
            <person name="Foitzik S."/>
        </authorList>
    </citation>
    <scope>NUCLEOTIDE SEQUENCE [LARGE SCALE GENOMIC DNA]</scope>
    <source>
        <tissue evidence="9">Whole body</tissue>
    </source>
</reference>
<comment type="caution">
    <text evidence="9">The sequence shown here is derived from an EMBL/GenBank/DDBJ whole genome shotgun (WGS) entry which is preliminary data.</text>
</comment>
<dbReference type="InterPro" id="IPR035979">
    <property type="entry name" value="RBD_domain_sf"/>
</dbReference>
<dbReference type="Proteomes" id="UP000310200">
    <property type="component" value="Unassembled WGS sequence"/>
</dbReference>
<organism evidence="9 10">
    <name type="scientific">Temnothorax longispinosus</name>
    <dbReference type="NCBI Taxonomy" id="300112"/>
    <lineage>
        <taxon>Eukaryota</taxon>
        <taxon>Metazoa</taxon>
        <taxon>Ecdysozoa</taxon>
        <taxon>Arthropoda</taxon>
        <taxon>Hexapoda</taxon>
        <taxon>Insecta</taxon>
        <taxon>Pterygota</taxon>
        <taxon>Neoptera</taxon>
        <taxon>Endopterygota</taxon>
        <taxon>Hymenoptera</taxon>
        <taxon>Apocrita</taxon>
        <taxon>Aculeata</taxon>
        <taxon>Formicoidea</taxon>
        <taxon>Formicidae</taxon>
        <taxon>Myrmicinae</taxon>
        <taxon>Temnothorax</taxon>
    </lineage>
</organism>
<dbReference type="PANTHER" id="PTHR48032:SF6">
    <property type="entry name" value="RNA-BINDING (RRM_RBD_RNP MOTIFS) FAMILY PROTEIN"/>
    <property type="match status" value="1"/>
</dbReference>
<dbReference type="InterPro" id="IPR017930">
    <property type="entry name" value="Myb_dom"/>
</dbReference>